<dbReference type="Pfam" id="PF00665">
    <property type="entry name" value="rve"/>
    <property type="match status" value="1"/>
</dbReference>
<dbReference type="InterPro" id="IPR012337">
    <property type="entry name" value="RNaseH-like_sf"/>
</dbReference>
<dbReference type="InterPro" id="IPR054353">
    <property type="entry name" value="IstA-like_C"/>
</dbReference>
<keyword evidence="3" id="KW-0238">DNA-binding</keyword>
<dbReference type="PROSITE" id="PS50994">
    <property type="entry name" value="INTEGRASE"/>
    <property type="match status" value="1"/>
</dbReference>
<keyword evidence="2" id="KW-0815">Transposition</keyword>
<dbReference type="SUPFAM" id="SSF53098">
    <property type="entry name" value="Ribonuclease H-like"/>
    <property type="match status" value="1"/>
</dbReference>
<dbReference type="Gene3D" id="3.30.420.10">
    <property type="entry name" value="Ribonuclease H-like superfamily/Ribonuclease H"/>
    <property type="match status" value="1"/>
</dbReference>
<dbReference type="GO" id="GO:0003677">
    <property type="term" value="F:DNA binding"/>
    <property type="evidence" value="ECO:0007669"/>
    <property type="project" value="UniProtKB-KW"/>
</dbReference>
<dbReference type="Pfam" id="PF22483">
    <property type="entry name" value="Mu-transpos_C_2"/>
    <property type="match status" value="1"/>
</dbReference>
<dbReference type="AlphaFoldDB" id="A0A7V4G6J6"/>
<protein>
    <submittedName>
        <fullName evidence="7">IS21 family transposase</fullName>
    </submittedName>
</protein>
<name>A0A7V4G6J6_9BACT</name>
<dbReference type="NCBIfam" id="NF033546">
    <property type="entry name" value="transpos_IS21"/>
    <property type="match status" value="1"/>
</dbReference>
<comment type="similarity">
    <text evidence="1">Belongs to the transposase IS21/IS408/IS1162 family.</text>
</comment>
<dbReference type="GO" id="GO:0015074">
    <property type="term" value="P:DNA integration"/>
    <property type="evidence" value="ECO:0007669"/>
    <property type="project" value="InterPro"/>
</dbReference>
<dbReference type="InterPro" id="IPR017894">
    <property type="entry name" value="HTH_IS21_transposase_type"/>
</dbReference>
<dbReference type="InterPro" id="IPR036397">
    <property type="entry name" value="RNaseH_sf"/>
</dbReference>
<dbReference type="GO" id="GO:0000150">
    <property type="term" value="F:DNA strand exchange activity"/>
    <property type="evidence" value="ECO:0007669"/>
    <property type="project" value="InterPro"/>
</dbReference>
<reference evidence="7" key="1">
    <citation type="journal article" date="2020" name="mSystems">
        <title>Genome- and Community-Level Interaction Insights into Carbon Utilization and Element Cycling Functions of Hydrothermarchaeota in Hydrothermal Sediment.</title>
        <authorList>
            <person name="Zhou Z."/>
            <person name="Liu Y."/>
            <person name="Xu W."/>
            <person name="Pan J."/>
            <person name="Luo Z.H."/>
            <person name="Li M."/>
        </authorList>
    </citation>
    <scope>NUCLEOTIDE SEQUENCE [LARGE SCALE GENOMIC DNA]</scope>
    <source>
        <strain evidence="7">SpSt-548</strain>
    </source>
</reference>
<evidence type="ECO:0000256" key="2">
    <source>
        <dbReference type="ARBA" id="ARBA00022578"/>
    </source>
</evidence>
<dbReference type="PANTHER" id="PTHR35004:SF7">
    <property type="entry name" value="INTEGRASE PROTEIN"/>
    <property type="match status" value="1"/>
</dbReference>
<dbReference type="Pfam" id="PF02796">
    <property type="entry name" value="HTH_7"/>
    <property type="match status" value="1"/>
</dbReference>
<dbReference type="PANTHER" id="PTHR35004">
    <property type="entry name" value="TRANSPOSASE RV3428C-RELATED"/>
    <property type="match status" value="1"/>
</dbReference>
<evidence type="ECO:0000313" key="7">
    <source>
        <dbReference type="EMBL" id="HGS04354.1"/>
    </source>
</evidence>
<dbReference type="PROSITE" id="PS50531">
    <property type="entry name" value="HTH_IS21"/>
    <property type="match status" value="1"/>
</dbReference>
<gene>
    <name evidence="7" type="ORF">ENT08_01200</name>
</gene>
<organism evidence="7">
    <name type="scientific">Desulfobacca acetoxidans</name>
    <dbReference type="NCBI Taxonomy" id="60893"/>
    <lineage>
        <taxon>Bacteria</taxon>
        <taxon>Pseudomonadati</taxon>
        <taxon>Thermodesulfobacteriota</taxon>
        <taxon>Desulfobaccia</taxon>
        <taxon>Desulfobaccales</taxon>
        <taxon>Desulfobaccaceae</taxon>
        <taxon>Desulfobacca</taxon>
    </lineage>
</organism>
<dbReference type="InterPro" id="IPR001584">
    <property type="entry name" value="Integrase_cat-core"/>
</dbReference>
<feature type="domain" description="HTH IS21-type" evidence="5">
    <location>
        <begin position="2"/>
        <end position="63"/>
    </location>
</feature>
<dbReference type="GO" id="GO:0032196">
    <property type="term" value="P:transposition"/>
    <property type="evidence" value="ECO:0007669"/>
    <property type="project" value="UniProtKB-KW"/>
</dbReference>
<evidence type="ECO:0000256" key="4">
    <source>
        <dbReference type="ARBA" id="ARBA00023172"/>
    </source>
</evidence>
<dbReference type="InterPro" id="IPR006120">
    <property type="entry name" value="Resolvase_HTH_dom"/>
</dbReference>
<keyword evidence="4" id="KW-0233">DNA recombination</keyword>
<accession>A0A7V4G6J6</accession>
<evidence type="ECO:0000259" key="5">
    <source>
        <dbReference type="PROSITE" id="PS50531"/>
    </source>
</evidence>
<evidence type="ECO:0000259" key="6">
    <source>
        <dbReference type="PROSITE" id="PS50994"/>
    </source>
</evidence>
<proteinExistence type="inferred from homology"/>
<comment type="caution">
    <text evidence="7">The sequence shown here is derived from an EMBL/GenBank/DDBJ whole genome shotgun (WGS) entry which is preliminary data.</text>
</comment>
<dbReference type="EMBL" id="DSXI01000070">
    <property type="protein sequence ID" value="HGS04354.1"/>
    <property type="molecule type" value="Genomic_DNA"/>
</dbReference>
<evidence type="ECO:0000256" key="1">
    <source>
        <dbReference type="ARBA" id="ARBA00009277"/>
    </source>
</evidence>
<sequence>MEEWHAIQVLKRQGHGKKAIARQLGISKNTVKRHWHKQTPPTYQRTASEKMLDPFATQIQEMVAKHFIGTRIFQELTDLGYTGSLTSVYRYLRQFQDDERNRTTIHFETSPGQQMQYDWKEWQVSVAGRPLKIYFHQAILSYSRYKFVTFSLDISTPSIIRVLTQALVFFQGVPAEIVIDNPKQLVLSHDRQGVIRYQDDFLAFLGTHGLKPDPCQPYRARTKGKVENPFFYLQEHFLRGLEVEHLDHLEERLAQFMEQYNARPHSTTGQPPVQLWPQENLRPLQSDIPLSFQKESRKVSWDGYVHVDSNRYPVPLAMAGKKVWIERVLGRWLDILDADLKPLARYELLRQHQVTLPHPEHADLAKEFLDRKEQRRVQVKVVFQETFPALAPDFIRLAEQSYTLNASYHLNKILDLLSVYEHQAVAAALQKALELGTPSVSSVQALLPEKLQQPVLPTSCRTAGLPAVVKRPLSLYRASYGGGAL</sequence>
<evidence type="ECO:0000256" key="3">
    <source>
        <dbReference type="ARBA" id="ARBA00023125"/>
    </source>
</evidence>
<feature type="domain" description="Integrase catalytic" evidence="6">
    <location>
        <begin position="107"/>
        <end position="280"/>
    </location>
</feature>